<evidence type="ECO:0000313" key="11">
    <source>
        <dbReference type="EMBL" id="MTD15347.1"/>
    </source>
</evidence>
<comment type="cofactor">
    <cofactor evidence="1 7">
        <name>FAD</name>
        <dbReference type="ChEBI" id="CHEBI:57692"/>
    </cofactor>
</comment>
<protein>
    <recommendedName>
        <fullName evidence="3">Medium-chain specific acyl-CoA dehydrogenase, mitochondrial</fullName>
    </recommendedName>
</protein>
<dbReference type="CDD" id="cd00567">
    <property type="entry name" value="ACAD"/>
    <property type="match status" value="1"/>
</dbReference>
<dbReference type="InterPro" id="IPR009100">
    <property type="entry name" value="AcylCoA_DH/oxidase_NM_dom_sf"/>
</dbReference>
<feature type="domain" description="Acyl-CoA dehydrogenase/oxidase C-terminal" evidence="8">
    <location>
        <begin position="221"/>
        <end position="380"/>
    </location>
</feature>
<dbReference type="GO" id="GO:0033539">
    <property type="term" value="P:fatty acid beta-oxidation using acyl-CoA dehydrogenase"/>
    <property type="evidence" value="ECO:0007669"/>
    <property type="project" value="TreeGrafter"/>
</dbReference>
<proteinExistence type="inferred from homology"/>
<dbReference type="Gene3D" id="1.10.540.10">
    <property type="entry name" value="Acyl-CoA dehydrogenase/oxidase, N-terminal domain"/>
    <property type="match status" value="1"/>
</dbReference>
<keyword evidence="6 7" id="KW-0560">Oxidoreductase</keyword>
<dbReference type="Pfam" id="PF02770">
    <property type="entry name" value="Acyl-CoA_dh_M"/>
    <property type="match status" value="1"/>
</dbReference>
<evidence type="ECO:0000259" key="10">
    <source>
        <dbReference type="Pfam" id="PF02771"/>
    </source>
</evidence>
<dbReference type="SUPFAM" id="SSF56645">
    <property type="entry name" value="Acyl-CoA dehydrogenase NM domain-like"/>
    <property type="match status" value="1"/>
</dbReference>
<dbReference type="PANTHER" id="PTHR48083">
    <property type="entry name" value="MEDIUM-CHAIN SPECIFIC ACYL-COA DEHYDROGENASE, MITOCHONDRIAL-RELATED"/>
    <property type="match status" value="1"/>
</dbReference>
<organism evidence="11 12">
    <name type="scientific">Nakamurella alba</name>
    <dbReference type="NCBI Taxonomy" id="2665158"/>
    <lineage>
        <taxon>Bacteria</taxon>
        <taxon>Bacillati</taxon>
        <taxon>Actinomycetota</taxon>
        <taxon>Actinomycetes</taxon>
        <taxon>Nakamurellales</taxon>
        <taxon>Nakamurellaceae</taxon>
        <taxon>Nakamurella</taxon>
    </lineage>
</organism>
<evidence type="ECO:0000259" key="9">
    <source>
        <dbReference type="Pfam" id="PF02770"/>
    </source>
</evidence>
<dbReference type="InterPro" id="IPR050741">
    <property type="entry name" value="Acyl-CoA_dehydrogenase"/>
</dbReference>
<feature type="domain" description="Acyl-CoA oxidase/dehydrogenase middle" evidence="9">
    <location>
        <begin position="115"/>
        <end position="209"/>
    </location>
</feature>
<evidence type="ECO:0000256" key="2">
    <source>
        <dbReference type="ARBA" id="ARBA00009347"/>
    </source>
</evidence>
<dbReference type="RefSeq" id="WP_154769370.1">
    <property type="nucleotide sequence ID" value="NZ_WLYK01000006.1"/>
</dbReference>
<dbReference type="InterPro" id="IPR006089">
    <property type="entry name" value="Acyl-CoA_DH_CS"/>
</dbReference>
<dbReference type="PROSITE" id="PS00073">
    <property type="entry name" value="ACYL_COA_DH_2"/>
    <property type="match status" value="1"/>
</dbReference>
<evidence type="ECO:0000313" key="12">
    <source>
        <dbReference type="Proteomes" id="UP000460221"/>
    </source>
</evidence>
<dbReference type="Proteomes" id="UP000460221">
    <property type="component" value="Unassembled WGS sequence"/>
</dbReference>
<accession>A0A7K1FMF8</accession>
<reference evidence="11 12" key="1">
    <citation type="submission" date="2019-11" db="EMBL/GenBank/DDBJ databases">
        <authorList>
            <person name="Jiang L.-Q."/>
        </authorList>
    </citation>
    <scope>NUCLEOTIDE SEQUENCE [LARGE SCALE GENOMIC DNA]</scope>
    <source>
        <strain evidence="11 12">YIM 132087</strain>
    </source>
</reference>
<comment type="caution">
    <text evidence="11">The sequence shown here is derived from an EMBL/GenBank/DDBJ whole genome shotgun (WGS) entry which is preliminary data.</text>
</comment>
<dbReference type="InterPro" id="IPR013786">
    <property type="entry name" value="AcylCoA_DH/ox_N"/>
</dbReference>
<dbReference type="Pfam" id="PF00441">
    <property type="entry name" value="Acyl-CoA_dh_1"/>
    <property type="match status" value="1"/>
</dbReference>
<dbReference type="SUPFAM" id="SSF47203">
    <property type="entry name" value="Acyl-CoA dehydrogenase C-terminal domain-like"/>
    <property type="match status" value="1"/>
</dbReference>
<evidence type="ECO:0000256" key="6">
    <source>
        <dbReference type="ARBA" id="ARBA00023002"/>
    </source>
</evidence>
<dbReference type="Gene3D" id="1.20.140.10">
    <property type="entry name" value="Butyryl-CoA Dehydrogenase, subunit A, domain 3"/>
    <property type="match status" value="1"/>
</dbReference>
<dbReference type="InterPro" id="IPR046373">
    <property type="entry name" value="Acyl-CoA_Oxase/DH_mid-dom_sf"/>
</dbReference>
<dbReference type="EMBL" id="WLYK01000006">
    <property type="protein sequence ID" value="MTD15347.1"/>
    <property type="molecule type" value="Genomic_DNA"/>
</dbReference>
<evidence type="ECO:0000259" key="8">
    <source>
        <dbReference type="Pfam" id="PF00441"/>
    </source>
</evidence>
<sequence length="389" mass="41481">MQPDQLRTVRSWVRQELLDHPGLDNPAPMPLAVQRGFATTGLANWWLPTELGGAGLDLADGVRIVNEIAYADAGTAFTLFIPVLAATMIDLYGEEDLRKQVLGSLALDGGFAATLGSEHDAGSELTRISTTVRRDGDELVLDGEKAFSTDADFATHLVAICREVDADGTPLEGNYLAVVVPRDTPGLEVTRRWDVLGLRSSGTYGVSLSGCRVPAGNALRGNGLRLLEIGLNASRILIATTAVGIARRARDLAMEYAATKQVKGAPLAMNAVFAAKLGEIEMLIDVMTSQCLAAAAEFDGLLRGPDPARAFLRAGALRSALAAKMFCGRTGWSILSTCSELFGGLGYTSDSLVGKLLRDIRYVSIVEAGDDVLRDLVYQRFVVPVSKRG</sequence>
<dbReference type="AlphaFoldDB" id="A0A7K1FMF8"/>
<dbReference type="GO" id="GO:0005737">
    <property type="term" value="C:cytoplasm"/>
    <property type="evidence" value="ECO:0007669"/>
    <property type="project" value="TreeGrafter"/>
</dbReference>
<dbReference type="GO" id="GO:0003995">
    <property type="term" value="F:acyl-CoA dehydrogenase activity"/>
    <property type="evidence" value="ECO:0007669"/>
    <property type="project" value="InterPro"/>
</dbReference>
<dbReference type="GO" id="GO:0050660">
    <property type="term" value="F:flavin adenine dinucleotide binding"/>
    <property type="evidence" value="ECO:0007669"/>
    <property type="project" value="InterPro"/>
</dbReference>
<dbReference type="Gene3D" id="2.40.110.10">
    <property type="entry name" value="Butyryl-CoA Dehydrogenase, subunit A, domain 2"/>
    <property type="match status" value="1"/>
</dbReference>
<dbReference type="InterPro" id="IPR037069">
    <property type="entry name" value="AcylCoA_DH/ox_N_sf"/>
</dbReference>
<keyword evidence="4 7" id="KW-0285">Flavoprotein</keyword>
<dbReference type="Pfam" id="PF02771">
    <property type="entry name" value="Acyl-CoA_dh_N"/>
    <property type="match status" value="1"/>
</dbReference>
<evidence type="ECO:0000256" key="4">
    <source>
        <dbReference type="ARBA" id="ARBA00022630"/>
    </source>
</evidence>
<dbReference type="PIRSF" id="PIRSF016578">
    <property type="entry name" value="HsaA"/>
    <property type="match status" value="1"/>
</dbReference>
<gene>
    <name evidence="11" type="ORF">GIS00_15495</name>
</gene>
<feature type="domain" description="Acyl-CoA dehydrogenase/oxidase N-terminal" evidence="10">
    <location>
        <begin position="7"/>
        <end position="106"/>
    </location>
</feature>
<evidence type="ECO:0000256" key="7">
    <source>
        <dbReference type="RuleBase" id="RU362125"/>
    </source>
</evidence>
<evidence type="ECO:0000256" key="3">
    <source>
        <dbReference type="ARBA" id="ARBA00019125"/>
    </source>
</evidence>
<dbReference type="InterPro" id="IPR009075">
    <property type="entry name" value="AcylCo_DH/oxidase_C"/>
</dbReference>
<keyword evidence="12" id="KW-1185">Reference proteome</keyword>
<name>A0A7K1FMF8_9ACTN</name>
<dbReference type="InterPro" id="IPR036250">
    <property type="entry name" value="AcylCo_DH-like_C"/>
</dbReference>
<comment type="similarity">
    <text evidence="2 7">Belongs to the acyl-CoA dehydrogenase family.</text>
</comment>
<evidence type="ECO:0000256" key="1">
    <source>
        <dbReference type="ARBA" id="ARBA00001974"/>
    </source>
</evidence>
<dbReference type="InterPro" id="IPR006091">
    <property type="entry name" value="Acyl-CoA_Oxase/DH_mid-dom"/>
</dbReference>
<evidence type="ECO:0000256" key="5">
    <source>
        <dbReference type="ARBA" id="ARBA00022827"/>
    </source>
</evidence>
<keyword evidence="5 7" id="KW-0274">FAD</keyword>
<dbReference type="PANTHER" id="PTHR48083:SF2">
    <property type="entry name" value="MEDIUM-CHAIN SPECIFIC ACYL-COA DEHYDROGENASE, MITOCHONDRIAL"/>
    <property type="match status" value="1"/>
</dbReference>